<dbReference type="Gene3D" id="3.30.230.70">
    <property type="entry name" value="GHMP Kinase, N-terminal domain"/>
    <property type="match status" value="1"/>
</dbReference>
<comment type="similarity">
    <text evidence="3">Belongs to the RNase PH family.</text>
</comment>
<dbReference type="GO" id="GO:0071038">
    <property type="term" value="P:TRAMP-dependent tRNA surveillance pathway"/>
    <property type="evidence" value="ECO:0007669"/>
    <property type="project" value="TreeGrafter"/>
</dbReference>
<dbReference type="GO" id="GO:0005730">
    <property type="term" value="C:nucleolus"/>
    <property type="evidence" value="ECO:0007669"/>
    <property type="project" value="UniProtKB-SubCell"/>
</dbReference>
<dbReference type="EMBL" id="KN833689">
    <property type="protein sequence ID" value="KIK29584.1"/>
    <property type="molecule type" value="Genomic_DNA"/>
</dbReference>
<sequence>MTGLSKVEISYIRSSLLSDPPLRADGRAPEDFRPIAVETGVAPLANGSARVSIGQPRAGRGHEAEGAGGGTEVVAAVKLEVDGVGDDEEGGKVICSVSCSPAAYPHLSSPALDDLQSDLTSLLGSVLSHPSLCPQNLVIVPGQKAWALRLDTIVFADAGNVVDCLMLACRAALVDTRVPSTRSVEYRAPGRQSGTLNEVPDDLMDVDQSRNGPSSMLETRDPSSAVDFELADYWDEGKVLESRDSWPVCVTLNMLPTIHFLDATSQEETAVPLRLHTMFSFPGGKPTSHGMRMAGAGTSDMTQIGLLLKHAEKYARNMWIGLEAKLAEEEARRSVKAREKFYGGRRR</sequence>
<dbReference type="OrthoDB" id="272245at2759"/>
<keyword evidence="4" id="KW-0963">Cytoplasm</keyword>
<dbReference type="SUPFAM" id="SSF55666">
    <property type="entry name" value="Ribonuclease PH domain 2-like"/>
    <property type="match status" value="1"/>
</dbReference>
<dbReference type="InterPro" id="IPR050590">
    <property type="entry name" value="Exosome_comp_Rrp42_subfam"/>
</dbReference>
<dbReference type="GO" id="GO:0035925">
    <property type="term" value="F:mRNA 3'-UTR AU-rich region binding"/>
    <property type="evidence" value="ECO:0007669"/>
    <property type="project" value="TreeGrafter"/>
</dbReference>
<reference evidence="9" key="2">
    <citation type="submission" date="2015-01" db="EMBL/GenBank/DDBJ databases">
        <title>Evolutionary Origins and Diversification of the Mycorrhizal Mutualists.</title>
        <authorList>
            <consortium name="DOE Joint Genome Institute"/>
            <consortium name="Mycorrhizal Genomics Consortium"/>
            <person name="Kohler A."/>
            <person name="Kuo A."/>
            <person name="Nagy L.G."/>
            <person name="Floudas D."/>
            <person name="Copeland A."/>
            <person name="Barry K.W."/>
            <person name="Cichocki N."/>
            <person name="Veneault-Fourrey C."/>
            <person name="LaButti K."/>
            <person name="Lindquist E.A."/>
            <person name="Lipzen A."/>
            <person name="Lundell T."/>
            <person name="Morin E."/>
            <person name="Murat C."/>
            <person name="Riley R."/>
            <person name="Ohm R."/>
            <person name="Sun H."/>
            <person name="Tunlid A."/>
            <person name="Henrissat B."/>
            <person name="Grigoriev I.V."/>
            <person name="Hibbett D.S."/>
            <person name="Martin F."/>
        </authorList>
    </citation>
    <scope>NUCLEOTIDE SEQUENCE [LARGE SCALE GENOMIC DNA]</scope>
    <source>
        <strain evidence="9">441</strain>
    </source>
</reference>
<comment type="subcellular location">
    <subcellularLocation>
        <location evidence="1">Cytoplasm</location>
    </subcellularLocation>
    <subcellularLocation>
        <location evidence="2">Nucleus</location>
        <location evidence="2">Nucleolus</location>
    </subcellularLocation>
</comment>
<dbReference type="Proteomes" id="UP000054018">
    <property type="component" value="Unassembled WGS sequence"/>
</dbReference>
<dbReference type="InterPro" id="IPR036345">
    <property type="entry name" value="ExoRNase_PH_dom2_sf"/>
</dbReference>
<evidence type="ECO:0000256" key="6">
    <source>
        <dbReference type="ARBA" id="ARBA00042523"/>
    </source>
</evidence>
<dbReference type="GO" id="GO:0000177">
    <property type="term" value="C:cytoplasmic exosome (RNase complex)"/>
    <property type="evidence" value="ECO:0007669"/>
    <property type="project" value="TreeGrafter"/>
</dbReference>
<dbReference type="Pfam" id="PF01138">
    <property type="entry name" value="RNase_PH"/>
    <property type="match status" value="1"/>
</dbReference>
<organism evidence="8 9">
    <name type="scientific">Pisolithus microcarpus 441</name>
    <dbReference type="NCBI Taxonomy" id="765257"/>
    <lineage>
        <taxon>Eukaryota</taxon>
        <taxon>Fungi</taxon>
        <taxon>Dikarya</taxon>
        <taxon>Basidiomycota</taxon>
        <taxon>Agaricomycotina</taxon>
        <taxon>Agaricomycetes</taxon>
        <taxon>Agaricomycetidae</taxon>
        <taxon>Boletales</taxon>
        <taxon>Sclerodermatineae</taxon>
        <taxon>Pisolithaceae</taxon>
        <taxon>Pisolithus</taxon>
    </lineage>
</organism>
<dbReference type="GO" id="GO:0016075">
    <property type="term" value="P:rRNA catabolic process"/>
    <property type="evidence" value="ECO:0007669"/>
    <property type="project" value="TreeGrafter"/>
</dbReference>
<dbReference type="GO" id="GO:0034476">
    <property type="term" value="P:U5 snRNA 3'-end processing"/>
    <property type="evidence" value="ECO:0007669"/>
    <property type="project" value="TreeGrafter"/>
</dbReference>
<gene>
    <name evidence="8" type="ORF">PISMIDRAFT_89273</name>
</gene>
<dbReference type="GO" id="GO:0034473">
    <property type="term" value="P:U1 snRNA 3'-end processing"/>
    <property type="evidence" value="ECO:0007669"/>
    <property type="project" value="TreeGrafter"/>
</dbReference>
<feature type="domain" description="Exoribonuclease phosphorolytic" evidence="7">
    <location>
        <begin position="31"/>
        <end position="179"/>
    </location>
</feature>
<protein>
    <recommendedName>
        <fullName evidence="6">Ribosomal RNA-processing protein 42</fullName>
    </recommendedName>
</protein>
<dbReference type="GO" id="GO:0071028">
    <property type="term" value="P:nuclear mRNA surveillance"/>
    <property type="evidence" value="ECO:0007669"/>
    <property type="project" value="TreeGrafter"/>
</dbReference>
<evidence type="ECO:0000256" key="4">
    <source>
        <dbReference type="ARBA" id="ARBA00022490"/>
    </source>
</evidence>
<evidence type="ECO:0000313" key="8">
    <source>
        <dbReference type="EMBL" id="KIK29584.1"/>
    </source>
</evidence>
<reference evidence="8 9" key="1">
    <citation type="submission" date="2014-04" db="EMBL/GenBank/DDBJ databases">
        <authorList>
            <consortium name="DOE Joint Genome Institute"/>
            <person name="Kuo A."/>
            <person name="Kohler A."/>
            <person name="Costa M.D."/>
            <person name="Nagy L.G."/>
            <person name="Floudas D."/>
            <person name="Copeland A."/>
            <person name="Barry K.W."/>
            <person name="Cichocki N."/>
            <person name="Veneault-Fourrey C."/>
            <person name="LaButti K."/>
            <person name="Lindquist E.A."/>
            <person name="Lipzen A."/>
            <person name="Lundell T."/>
            <person name="Morin E."/>
            <person name="Murat C."/>
            <person name="Sun H."/>
            <person name="Tunlid A."/>
            <person name="Henrissat B."/>
            <person name="Grigoriev I.V."/>
            <person name="Hibbett D.S."/>
            <person name="Martin F."/>
            <person name="Nordberg H.P."/>
            <person name="Cantor M.N."/>
            <person name="Hua S.X."/>
        </authorList>
    </citation>
    <scope>NUCLEOTIDE SEQUENCE [LARGE SCALE GENOMIC DNA]</scope>
    <source>
        <strain evidence="8 9">441</strain>
    </source>
</reference>
<dbReference type="InterPro" id="IPR020568">
    <property type="entry name" value="Ribosomal_Su5_D2-typ_SF"/>
</dbReference>
<evidence type="ECO:0000259" key="7">
    <source>
        <dbReference type="Pfam" id="PF01138"/>
    </source>
</evidence>
<dbReference type="GO" id="GO:0000176">
    <property type="term" value="C:nuclear exosome (RNase complex)"/>
    <property type="evidence" value="ECO:0007669"/>
    <property type="project" value="UniProtKB-ARBA"/>
</dbReference>
<name>A0A0C9ZUE1_9AGAM</name>
<evidence type="ECO:0000256" key="2">
    <source>
        <dbReference type="ARBA" id="ARBA00004604"/>
    </source>
</evidence>
<evidence type="ECO:0000256" key="3">
    <source>
        <dbReference type="ARBA" id="ARBA00006678"/>
    </source>
</evidence>
<dbReference type="GO" id="GO:0034475">
    <property type="term" value="P:U4 snRNA 3'-end processing"/>
    <property type="evidence" value="ECO:0007669"/>
    <property type="project" value="TreeGrafter"/>
</dbReference>
<proteinExistence type="inferred from homology"/>
<dbReference type="GO" id="GO:0000467">
    <property type="term" value="P:exonucleolytic trimming to generate mature 3'-end of 5.8S rRNA from tricistronic rRNA transcript (SSU-rRNA, 5.8S rRNA, LSU-rRNA)"/>
    <property type="evidence" value="ECO:0007669"/>
    <property type="project" value="TreeGrafter"/>
</dbReference>
<dbReference type="PANTHER" id="PTHR11097:SF8">
    <property type="entry name" value="EXOSOME COMPLEX COMPONENT RRP42"/>
    <property type="match status" value="1"/>
</dbReference>
<dbReference type="InterPro" id="IPR027408">
    <property type="entry name" value="PNPase/RNase_PH_dom_sf"/>
</dbReference>
<evidence type="ECO:0000256" key="1">
    <source>
        <dbReference type="ARBA" id="ARBA00004496"/>
    </source>
</evidence>
<dbReference type="AlphaFoldDB" id="A0A0C9ZUE1"/>
<keyword evidence="9" id="KW-1185">Reference proteome</keyword>
<dbReference type="InterPro" id="IPR001247">
    <property type="entry name" value="ExoRNase_PH_dom1"/>
</dbReference>
<evidence type="ECO:0000256" key="5">
    <source>
        <dbReference type="ARBA" id="ARBA00022835"/>
    </source>
</evidence>
<evidence type="ECO:0000313" key="9">
    <source>
        <dbReference type="Proteomes" id="UP000054018"/>
    </source>
</evidence>
<dbReference type="STRING" id="765257.A0A0C9ZUE1"/>
<accession>A0A0C9ZUE1</accession>
<dbReference type="PANTHER" id="PTHR11097">
    <property type="entry name" value="EXOSOME COMPLEX EXONUCLEASE RIBOSOMAL RNA PROCESSING PROTEIN"/>
    <property type="match status" value="1"/>
</dbReference>
<dbReference type="HOGENOM" id="CLU_038194_2_0_1"/>
<keyword evidence="5" id="KW-0271">Exosome</keyword>
<dbReference type="GO" id="GO:0071035">
    <property type="term" value="P:nuclear polyadenylation-dependent rRNA catabolic process"/>
    <property type="evidence" value="ECO:0007669"/>
    <property type="project" value="TreeGrafter"/>
</dbReference>
<dbReference type="SUPFAM" id="SSF54211">
    <property type="entry name" value="Ribosomal protein S5 domain 2-like"/>
    <property type="match status" value="1"/>
</dbReference>